<dbReference type="EMBL" id="MJBS01000005">
    <property type="protein sequence ID" value="OHF03717.1"/>
    <property type="molecule type" value="Genomic_DNA"/>
</dbReference>
<dbReference type="STRING" id="1209926.A0A1G4BR06"/>
<name>A0A1G4BR06_9PEZI</name>
<dbReference type="GeneID" id="34554202"/>
<dbReference type="OrthoDB" id="73875at2759"/>
<keyword evidence="3" id="KW-1185">Reference proteome</keyword>
<evidence type="ECO:0000256" key="1">
    <source>
        <dbReference type="SAM" id="SignalP"/>
    </source>
</evidence>
<dbReference type="Proteomes" id="UP000176998">
    <property type="component" value="Unassembled WGS sequence"/>
</dbReference>
<accession>A0A1G4BR06</accession>
<evidence type="ECO:0000313" key="2">
    <source>
        <dbReference type="EMBL" id="OHF03717.1"/>
    </source>
</evidence>
<dbReference type="GO" id="GO:0016787">
    <property type="term" value="F:hydrolase activity"/>
    <property type="evidence" value="ECO:0007669"/>
    <property type="project" value="UniProtKB-KW"/>
</dbReference>
<feature type="chain" id="PRO_5009603215" evidence="1">
    <location>
        <begin position="18"/>
        <end position="77"/>
    </location>
</feature>
<dbReference type="AlphaFoldDB" id="A0A1G4BR06"/>
<dbReference type="RefSeq" id="XP_022480853.1">
    <property type="nucleotide sequence ID" value="XM_022612692.1"/>
</dbReference>
<sequence>MIMGFLFLIFFISPVGGGAIATGLLSLFPLIEGGAAVGAAVYSVVYDPDNAFMTDFSTLLGAGFSRGGFQNAANSGA</sequence>
<gene>
    <name evidence="2" type="ORF">CORC01_01036</name>
</gene>
<organism evidence="2 3">
    <name type="scientific">Colletotrichum orchidophilum</name>
    <dbReference type="NCBI Taxonomy" id="1209926"/>
    <lineage>
        <taxon>Eukaryota</taxon>
        <taxon>Fungi</taxon>
        <taxon>Dikarya</taxon>
        <taxon>Ascomycota</taxon>
        <taxon>Pezizomycotina</taxon>
        <taxon>Sordariomycetes</taxon>
        <taxon>Hypocreomycetidae</taxon>
        <taxon>Glomerellales</taxon>
        <taxon>Glomerellaceae</taxon>
        <taxon>Colletotrichum</taxon>
    </lineage>
</organism>
<comment type="caution">
    <text evidence="2">The sequence shown here is derived from an EMBL/GenBank/DDBJ whole genome shotgun (WGS) entry which is preliminary data.</text>
</comment>
<proteinExistence type="predicted"/>
<keyword evidence="2" id="KW-0378">Hydrolase</keyword>
<keyword evidence="1" id="KW-0732">Signal</keyword>
<reference evidence="2 3" key="1">
    <citation type="submission" date="2016-09" db="EMBL/GenBank/DDBJ databases">
        <authorList>
            <person name="Capua I."/>
            <person name="De Benedictis P."/>
            <person name="Joannis T."/>
            <person name="Lombin L.H."/>
            <person name="Cattoli G."/>
        </authorList>
    </citation>
    <scope>NUCLEOTIDE SEQUENCE [LARGE SCALE GENOMIC DNA]</scope>
    <source>
        <strain evidence="2 3">IMI 309357</strain>
    </source>
</reference>
<evidence type="ECO:0000313" key="3">
    <source>
        <dbReference type="Proteomes" id="UP000176998"/>
    </source>
</evidence>
<protein>
    <submittedName>
        <fullName evidence="2">Glycosyl hydrolase family 18</fullName>
    </submittedName>
</protein>
<feature type="signal peptide" evidence="1">
    <location>
        <begin position="1"/>
        <end position="17"/>
    </location>
</feature>